<dbReference type="Pfam" id="PF03734">
    <property type="entry name" value="YkuD"/>
    <property type="match status" value="1"/>
</dbReference>
<dbReference type="SUPFAM" id="SSF141523">
    <property type="entry name" value="L,D-transpeptidase catalytic domain-like"/>
    <property type="match status" value="1"/>
</dbReference>
<dbReference type="PANTHER" id="PTHR30582">
    <property type="entry name" value="L,D-TRANSPEPTIDASE"/>
    <property type="match status" value="1"/>
</dbReference>
<organism evidence="10 11">
    <name type="scientific">Micromonospora cathayae</name>
    <dbReference type="NCBI Taxonomy" id="3028804"/>
    <lineage>
        <taxon>Bacteria</taxon>
        <taxon>Bacillati</taxon>
        <taxon>Actinomycetota</taxon>
        <taxon>Actinomycetes</taxon>
        <taxon>Micromonosporales</taxon>
        <taxon>Micromonosporaceae</taxon>
        <taxon>Micromonospora</taxon>
    </lineage>
</organism>
<feature type="compositionally biased region" description="Low complexity" evidence="7">
    <location>
        <begin position="59"/>
        <end position="73"/>
    </location>
</feature>
<dbReference type="RefSeq" id="WP_275031230.1">
    <property type="nucleotide sequence ID" value="NZ_CP118615.1"/>
</dbReference>
<evidence type="ECO:0000259" key="9">
    <source>
        <dbReference type="PROSITE" id="PS52029"/>
    </source>
</evidence>
<feature type="region of interest" description="Disordered" evidence="7">
    <location>
        <begin position="43"/>
        <end position="141"/>
    </location>
</feature>
<keyword evidence="3 6" id="KW-0133">Cell shape</keyword>
<proteinExistence type="predicted"/>
<evidence type="ECO:0000256" key="4">
    <source>
        <dbReference type="ARBA" id="ARBA00022984"/>
    </source>
</evidence>
<evidence type="ECO:0000256" key="7">
    <source>
        <dbReference type="SAM" id="MobiDB-lite"/>
    </source>
</evidence>
<evidence type="ECO:0000256" key="2">
    <source>
        <dbReference type="ARBA" id="ARBA00022679"/>
    </source>
</evidence>
<keyword evidence="5 6" id="KW-0961">Cell wall biogenesis/degradation</keyword>
<comment type="pathway">
    <text evidence="1 6">Cell wall biogenesis; peptidoglycan biosynthesis.</text>
</comment>
<feature type="domain" description="L,D-TPase catalytic" evidence="9">
    <location>
        <begin position="217"/>
        <end position="339"/>
    </location>
</feature>
<feature type="compositionally biased region" description="Low complexity" evidence="7">
    <location>
        <begin position="129"/>
        <end position="141"/>
    </location>
</feature>
<keyword evidence="11" id="KW-1185">Reference proteome</keyword>
<evidence type="ECO:0000313" key="10">
    <source>
        <dbReference type="EMBL" id="WDZ84647.1"/>
    </source>
</evidence>
<reference evidence="10 11" key="1">
    <citation type="submission" date="2023-02" db="EMBL/GenBank/DDBJ databases">
        <authorList>
            <person name="Mo P."/>
        </authorList>
    </citation>
    <scope>NUCLEOTIDE SEQUENCE [LARGE SCALE GENOMIC DNA]</scope>
    <source>
        <strain evidence="10 11">HUAS 3</strain>
    </source>
</reference>
<evidence type="ECO:0000256" key="3">
    <source>
        <dbReference type="ARBA" id="ARBA00022960"/>
    </source>
</evidence>
<feature type="active site" description="Proton donor/acceptor" evidence="6">
    <location>
        <position position="299"/>
    </location>
</feature>
<accession>A0ABY7ZNY1</accession>
<feature type="chain" id="PRO_5046683655" evidence="8">
    <location>
        <begin position="28"/>
        <end position="346"/>
    </location>
</feature>
<dbReference type="CDD" id="cd16913">
    <property type="entry name" value="YkuD_like"/>
    <property type="match status" value="1"/>
</dbReference>
<dbReference type="Gene3D" id="2.40.440.10">
    <property type="entry name" value="L,D-transpeptidase catalytic domain-like"/>
    <property type="match status" value="1"/>
</dbReference>
<feature type="active site" description="Nucleophile" evidence="6">
    <location>
        <position position="315"/>
    </location>
</feature>
<keyword evidence="4 6" id="KW-0573">Peptidoglycan synthesis</keyword>
<evidence type="ECO:0000256" key="1">
    <source>
        <dbReference type="ARBA" id="ARBA00004752"/>
    </source>
</evidence>
<feature type="compositionally biased region" description="Pro residues" evidence="7">
    <location>
        <begin position="74"/>
        <end position="116"/>
    </location>
</feature>
<feature type="signal peptide" evidence="8">
    <location>
        <begin position="1"/>
        <end position="27"/>
    </location>
</feature>
<keyword evidence="2" id="KW-0808">Transferase</keyword>
<evidence type="ECO:0000256" key="8">
    <source>
        <dbReference type="SAM" id="SignalP"/>
    </source>
</evidence>
<dbReference type="Proteomes" id="UP001219605">
    <property type="component" value="Chromosome"/>
</dbReference>
<name>A0ABY7ZNY1_9ACTN</name>
<gene>
    <name evidence="10" type="ORF">PVK37_30170</name>
</gene>
<evidence type="ECO:0000256" key="6">
    <source>
        <dbReference type="PROSITE-ProRule" id="PRU01373"/>
    </source>
</evidence>
<keyword evidence="8" id="KW-0732">Signal</keyword>
<evidence type="ECO:0000313" key="11">
    <source>
        <dbReference type="Proteomes" id="UP001219605"/>
    </source>
</evidence>
<dbReference type="InterPro" id="IPR005490">
    <property type="entry name" value="LD_TPept_cat_dom"/>
</dbReference>
<dbReference type="PROSITE" id="PS52029">
    <property type="entry name" value="LD_TPASE"/>
    <property type="match status" value="1"/>
</dbReference>
<protein>
    <submittedName>
        <fullName evidence="10">L,D-transpeptidase</fullName>
    </submittedName>
</protein>
<dbReference type="InterPro" id="IPR050979">
    <property type="entry name" value="LD-transpeptidase"/>
</dbReference>
<dbReference type="EMBL" id="CP118615">
    <property type="protein sequence ID" value="WDZ84647.1"/>
    <property type="molecule type" value="Genomic_DNA"/>
</dbReference>
<evidence type="ECO:0000256" key="5">
    <source>
        <dbReference type="ARBA" id="ARBA00023316"/>
    </source>
</evidence>
<sequence length="346" mass="36062">MWYDRRTRHPRCSPIVAVALFVATALAAGLALIPRAVPLADATASAPTPAWGPAPASAPPAASGPGPGRASGPASPPAVPAPAGTPPPATAVPSVPGSPVPSQGPPSPAAPAPVVRPAPDDLPVITYRPAPGGFPADPDPLDTTPLTEGLRPLRRIAAHTAPGGRPLAFLAPTISGYDLVMPITQRHAGWAAVLLPSANRRIAWVPPGGWRTVPLTHQLVVERRTHRLTWLRHGRPVRSWPVTLGKPGQSTPLGRTFVLARSAPAESTFGGVDVLALGSVPEEPANLPARLRGAHIGIHAWYHDRDLGRNTSNGCVRLTRDAQRHLVTTVPHGTPVVVVDRLPVSR</sequence>
<dbReference type="InterPro" id="IPR038063">
    <property type="entry name" value="Transpep_catalytic_dom"/>
</dbReference>